<name>A0ABX7WCL6_9GAMM</name>
<evidence type="ECO:0000256" key="5">
    <source>
        <dbReference type="SAM" id="SignalP"/>
    </source>
</evidence>
<dbReference type="EMBL" id="CP053381">
    <property type="protein sequence ID" value="QTP56744.1"/>
    <property type="molecule type" value="Genomic_DNA"/>
</dbReference>
<keyword evidence="5" id="KW-0732">Signal</keyword>
<organism evidence="7 8">
    <name type="scientific">Billgrantia sulfidoxydans</name>
    <dbReference type="NCBI Taxonomy" id="2733484"/>
    <lineage>
        <taxon>Bacteria</taxon>
        <taxon>Pseudomonadati</taxon>
        <taxon>Pseudomonadota</taxon>
        <taxon>Gammaproteobacteria</taxon>
        <taxon>Oceanospirillales</taxon>
        <taxon>Halomonadaceae</taxon>
        <taxon>Billgrantia</taxon>
    </lineage>
</organism>
<feature type="chain" id="PRO_5045855815" evidence="5">
    <location>
        <begin position="25"/>
        <end position="714"/>
    </location>
</feature>
<evidence type="ECO:0000256" key="3">
    <source>
        <dbReference type="ARBA" id="ARBA00023002"/>
    </source>
</evidence>
<evidence type="ECO:0000256" key="2">
    <source>
        <dbReference type="ARBA" id="ARBA00008156"/>
    </source>
</evidence>
<dbReference type="SMART" id="SM00564">
    <property type="entry name" value="PQQ"/>
    <property type="match status" value="5"/>
</dbReference>
<feature type="domain" description="Pyrrolo-quinoline quinone repeat" evidence="6">
    <location>
        <begin position="111"/>
        <end position="689"/>
    </location>
</feature>
<evidence type="ECO:0000313" key="8">
    <source>
        <dbReference type="Proteomes" id="UP000671868"/>
    </source>
</evidence>
<proteinExistence type="inferred from homology"/>
<dbReference type="RefSeq" id="WP_209538149.1">
    <property type="nucleotide sequence ID" value="NZ_CP053381.1"/>
</dbReference>
<dbReference type="Gene3D" id="2.140.10.10">
    <property type="entry name" value="Quinoprotein alcohol dehydrogenase-like superfamily"/>
    <property type="match status" value="2"/>
</dbReference>
<comment type="cofactor">
    <cofactor evidence="1">
        <name>pyrroloquinoline quinone</name>
        <dbReference type="ChEBI" id="CHEBI:58442"/>
    </cofactor>
</comment>
<keyword evidence="3" id="KW-0560">Oxidoreductase</keyword>
<accession>A0ABX7WCL6</accession>
<sequence>MTRQDVITLFSSLLLAGAIGYAQAQEAPSTDEEGGQPQGITETQDDESEQDASDDEAQADQDADDSEESSVTPTGPGGRVETGPAGDAPDGGEPSPPRTGPDAWMESPDSWATFNGDLRAQKYTPADQITPENVGELEPAWEYHTGDVADGSDEIPMSVWSATPLFVNDTLYLGTPFYRIIALDPGSGEEKWTFAPEAPLEALTQPNMKGRGVAYWEADEPRAGEACEKRVYVGTMDAKLYGVDADTGEPCADFGDGGMVDVNQWNTVNDKWPLSLFQPPTVYNDTLFLGWAGKDWEDAVAPPGTVFALDARTGERKWTFHALPEEVVERTGTANVWASMSLDPESGLLYIPISSPSPNYYGGERTEELPLATSVTALDTETGEVVWSRQLVHHDIWDYDTVAPPTLVDIEKDGETVPALVQPSKQGFLFVLNRETGEPVYPIEEREVPASDAEGEQAAPTQPFVDVPEPVIPDEWPGISKLADIVGLGECSRKAEGLRYEGRFTPPSVEGTLAYPPTTGGSQWGGGAVDPESGVFVINSNSVVQIYRLIPRDEYEQREQSGETGGYYAQGDTAYGFQLETFLNWAGMPCWKPPYGTLAAYDLTTGERLWNEPFGQVQKHGFYMPESWGSVTIGAPVITRSGLIFIGASMDSRVRAIDLESGEVLWKHLVDAPAVSMPAVYTYQGKQYVTFAVGGNSILLPKVSDQVIAFALPD</sequence>
<gene>
    <name evidence="7" type="ORF">HNO51_19910</name>
</gene>
<dbReference type="SUPFAM" id="SSF50998">
    <property type="entry name" value="Quinoprotein alcohol dehydrogenase-like"/>
    <property type="match status" value="1"/>
</dbReference>
<evidence type="ECO:0000259" key="6">
    <source>
        <dbReference type="Pfam" id="PF01011"/>
    </source>
</evidence>
<evidence type="ECO:0000256" key="4">
    <source>
        <dbReference type="SAM" id="MobiDB-lite"/>
    </source>
</evidence>
<feature type="signal peptide" evidence="5">
    <location>
        <begin position="1"/>
        <end position="24"/>
    </location>
</feature>
<evidence type="ECO:0000313" key="7">
    <source>
        <dbReference type="EMBL" id="QTP56744.1"/>
    </source>
</evidence>
<comment type="similarity">
    <text evidence="2">Belongs to the bacterial PQQ dehydrogenase family.</text>
</comment>
<dbReference type="Pfam" id="PF01011">
    <property type="entry name" value="PQQ"/>
    <property type="match status" value="1"/>
</dbReference>
<feature type="compositionally biased region" description="Low complexity" evidence="4">
    <location>
        <begin position="83"/>
        <end position="93"/>
    </location>
</feature>
<dbReference type="PANTHER" id="PTHR32303">
    <property type="entry name" value="QUINOPROTEIN ALCOHOL DEHYDROGENASE (CYTOCHROME C)"/>
    <property type="match status" value="1"/>
</dbReference>
<dbReference type="InterPro" id="IPR018391">
    <property type="entry name" value="PQQ_b-propeller_rpt"/>
</dbReference>
<keyword evidence="8" id="KW-1185">Reference proteome</keyword>
<feature type="region of interest" description="Disordered" evidence="4">
    <location>
        <begin position="24"/>
        <end position="110"/>
    </location>
</feature>
<dbReference type="InterPro" id="IPR011047">
    <property type="entry name" value="Quinoprotein_ADH-like_sf"/>
</dbReference>
<evidence type="ECO:0000256" key="1">
    <source>
        <dbReference type="ARBA" id="ARBA00001931"/>
    </source>
</evidence>
<dbReference type="PANTHER" id="PTHR32303:SF4">
    <property type="entry name" value="QUINOPROTEIN GLUCOSE DEHYDROGENASE"/>
    <property type="match status" value="1"/>
</dbReference>
<dbReference type="Proteomes" id="UP000671868">
    <property type="component" value="Chromosome"/>
</dbReference>
<dbReference type="CDD" id="cd10280">
    <property type="entry name" value="PQQ_mGDH"/>
    <property type="match status" value="1"/>
</dbReference>
<dbReference type="InterPro" id="IPR002372">
    <property type="entry name" value="PQQ_rpt_dom"/>
</dbReference>
<dbReference type="InterPro" id="IPR017511">
    <property type="entry name" value="PQQ_mDH"/>
</dbReference>
<protein>
    <submittedName>
        <fullName evidence="7">PQQ-binding-like beta-propeller repeat protein</fullName>
    </submittedName>
</protein>
<reference evidence="7 8" key="1">
    <citation type="journal article" date="2021" name="Front. Microbiol.">
        <title>Aerobic Denitrification and Heterotrophic Sulfur Oxidation in the Genus Halomonas Revealed by Six Novel Species Characterizations and Genome-Based Analysis.</title>
        <authorList>
            <person name="Wang L."/>
            <person name="Shao Z."/>
        </authorList>
    </citation>
    <scope>NUCLEOTIDE SEQUENCE [LARGE SCALE GENOMIC DNA]</scope>
    <source>
        <strain evidence="7 8">MCCC 1A11059</strain>
    </source>
</reference>
<feature type="compositionally biased region" description="Acidic residues" evidence="4">
    <location>
        <begin position="43"/>
        <end position="68"/>
    </location>
</feature>